<evidence type="ECO:0000313" key="6">
    <source>
        <dbReference type="EMBL" id="SNS46280.1"/>
    </source>
</evidence>
<keyword evidence="3" id="KW-0804">Transcription</keyword>
<dbReference type="InterPro" id="IPR039422">
    <property type="entry name" value="MarR/SlyA-like"/>
</dbReference>
<evidence type="ECO:0000313" key="7">
    <source>
        <dbReference type="Proteomes" id="UP000198440"/>
    </source>
</evidence>
<dbReference type="PRINTS" id="PR00598">
    <property type="entry name" value="HTHMARR"/>
</dbReference>
<sequence>MGPVSQSDIASAFGVTPASMSTMTDRLLSAGYITRAVDPGSRRRHILELTDTGRTLLNGIGDAWTAVDDGIRASLGADAETLFELARRLRDGLGGKIPGDKNADAGIELPPKLKH</sequence>
<organism evidence="6 7">
    <name type="scientific">Antarctobacter heliothermus</name>
    <dbReference type="NCBI Taxonomy" id="74033"/>
    <lineage>
        <taxon>Bacteria</taxon>
        <taxon>Pseudomonadati</taxon>
        <taxon>Pseudomonadota</taxon>
        <taxon>Alphaproteobacteria</taxon>
        <taxon>Rhodobacterales</taxon>
        <taxon>Roseobacteraceae</taxon>
        <taxon>Antarctobacter</taxon>
    </lineage>
</organism>
<protein>
    <submittedName>
        <fullName evidence="6">DNA-binding transcriptional regulator, MarR family</fullName>
    </submittedName>
</protein>
<dbReference type="Proteomes" id="UP000198440">
    <property type="component" value="Unassembled WGS sequence"/>
</dbReference>
<reference evidence="6 7" key="1">
    <citation type="submission" date="2017-06" db="EMBL/GenBank/DDBJ databases">
        <authorList>
            <person name="Kim H.J."/>
            <person name="Triplett B.A."/>
        </authorList>
    </citation>
    <scope>NUCLEOTIDE SEQUENCE [LARGE SCALE GENOMIC DNA]</scope>
    <source>
        <strain evidence="6 7">DSM 11445</strain>
    </source>
</reference>
<dbReference type="PANTHER" id="PTHR33164:SF43">
    <property type="entry name" value="HTH-TYPE TRANSCRIPTIONAL REPRESSOR YETL"/>
    <property type="match status" value="1"/>
</dbReference>
<dbReference type="InterPro" id="IPR000835">
    <property type="entry name" value="HTH_MarR-typ"/>
</dbReference>
<dbReference type="InterPro" id="IPR036388">
    <property type="entry name" value="WH-like_DNA-bd_sf"/>
</dbReference>
<dbReference type="EMBL" id="FZON01000016">
    <property type="protein sequence ID" value="SNS46280.1"/>
    <property type="molecule type" value="Genomic_DNA"/>
</dbReference>
<dbReference type="InterPro" id="IPR036390">
    <property type="entry name" value="WH_DNA-bd_sf"/>
</dbReference>
<evidence type="ECO:0000256" key="4">
    <source>
        <dbReference type="SAM" id="MobiDB-lite"/>
    </source>
</evidence>
<dbReference type="InterPro" id="IPR023187">
    <property type="entry name" value="Tscrpt_reg_MarR-type_CS"/>
</dbReference>
<dbReference type="SMART" id="SM00347">
    <property type="entry name" value="HTH_MARR"/>
    <property type="match status" value="1"/>
</dbReference>
<dbReference type="Pfam" id="PF01047">
    <property type="entry name" value="MarR"/>
    <property type="match status" value="1"/>
</dbReference>
<dbReference type="GO" id="GO:0003677">
    <property type="term" value="F:DNA binding"/>
    <property type="evidence" value="ECO:0007669"/>
    <property type="project" value="UniProtKB-KW"/>
</dbReference>
<dbReference type="AlphaFoldDB" id="A0A239ENF1"/>
<dbReference type="PANTHER" id="PTHR33164">
    <property type="entry name" value="TRANSCRIPTIONAL REGULATOR, MARR FAMILY"/>
    <property type="match status" value="1"/>
</dbReference>
<feature type="domain" description="HTH marR-type" evidence="5">
    <location>
        <begin position="1"/>
        <end position="91"/>
    </location>
</feature>
<keyword evidence="2 6" id="KW-0238">DNA-binding</keyword>
<gene>
    <name evidence="6" type="ORF">SAMN04488078_10168</name>
</gene>
<accession>A0A239ENF1</accession>
<evidence type="ECO:0000259" key="5">
    <source>
        <dbReference type="PROSITE" id="PS50995"/>
    </source>
</evidence>
<feature type="region of interest" description="Disordered" evidence="4">
    <location>
        <begin position="94"/>
        <end position="115"/>
    </location>
</feature>
<dbReference type="PROSITE" id="PS50995">
    <property type="entry name" value="HTH_MARR_2"/>
    <property type="match status" value="1"/>
</dbReference>
<evidence type="ECO:0000256" key="3">
    <source>
        <dbReference type="ARBA" id="ARBA00023163"/>
    </source>
</evidence>
<feature type="compositionally biased region" description="Basic and acidic residues" evidence="4">
    <location>
        <begin position="94"/>
        <end position="103"/>
    </location>
</feature>
<dbReference type="SUPFAM" id="SSF46785">
    <property type="entry name" value="Winged helix' DNA-binding domain"/>
    <property type="match status" value="1"/>
</dbReference>
<name>A0A239ENF1_9RHOB</name>
<dbReference type="Gene3D" id="1.10.10.10">
    <property type="entry name" value="Winged helix-like DNA-binding domain superfamily/Winged helix DNA-binding domain"/>
    <property type="match status" value="1"/>
</dbReference>
<dbReference type="GO" id="GO:0003700">
    <property type="term" value="F:DNA-binding transcription factor activity"/>
    <property type="evidence" value="ECO:0007669"/>
    <property type="project" value="InterPro"/>
</dbReference>
<evidence type="ECO:0000256" key="2">
    <source>
        <dbReference type="ARBA" id="ARBA00023125"/>
    </source>
</evidence>
<dbReference type="GO" id="GO:0006950">
    <property type="term" value="P:response to stress"/>
    <property type="evidence" value="ECO:0007669"/>
    <property type="project" value="TreeGrafter"/>
</dbReference>
<keyword evidence="1" id="KW-0805">Transcription regulation</keyword>
<evidence type="ECO:0000256" key="1">
    <source>
        <dbReference type="ARBA" id="ARBA00023015"/>
    </source>
</evidence>
<dbReference type="PROSITE" id="PS01117">
    <property type="entry name" value="HTH_MARR_1"/>
    <property type="match status" value="1"/>
</dbReference>
<proteinExistence type="predicted"/>